<keyword evidence="2" id="KW-1185">Reference proteome</keyword>
<dbReference type="EMBL" id="ML120380">
    <property type="protein sequence ID" value="RPB00422.1"/>
    <property type="molecule type" value="Genomic_DNA"/>
</dbReference>
<evidence type="ECO:0000313" key="1">
    <source>
        <dbReference type="EMBL" id="RPB00422.1"/>
    </source>
</evidence>
<evidence type="ECO:0000313" key="2">
    <source>
        <dbReference type="Proteomes" id="UP000276215"/>
    </source>
</evidence>
<name>A0A3N4JUB8_9PEZI</name>
<sequence length="104" mass="11417">PDSYPGWPMKPGAHCKGCTHGKQSAEKDLQSPSVSWNCLSHKGLPKNKIPLKILQFRQIIFPDPTGKANTLLSEHLSSPDTRLANITIFIISPGHVTPLYCGTR</sequence>
<dbReference type="AlphaFoldDB" id="A0A3N4JUB8"/>
<feature type="non-terminal residue" evidence="1">
    <location>
        <position position="1"/>
    </location>
</feature>
<organism evidence="1 2">
    <name type="scientific">Choiromyces venosus 120613-1</name>
    <dbReference type="NCBI Taxonomy" id="1336337"/>
    <lineage>
        <taxon>Eukaryota</taxon>
        <taxon>Fungi</taxon>
        <taxon>Dikarya</taxon>
        <taxon>Ascomycota</taxon>
        <taxon>Pezizomycotina</taxon>
        <taxon>Pezizomycetes</taxon>
        <taxon>Pezizales</taxon>
        <taxon>Tuberaceae</taxon>
        <taxon>Choiromyces</taxon>
    </lineage>
</organism>
<proteinExistence type="predicted"/>
<dbReference type="Proteomes" id="UP000276215">
    <property type="component" value="Unassembled WGS sequence"/>
</dbReference>
<gene>
    <name evidence="1" type="ORF">L873DRAFT_1805278</name>
</gene>
<reference evidence="1 2" key="1">
    <citation type="journal article" date="2018" name="Nat. Ecol. Evol.">
        <title>Pezizomycetes genomes reveal the molecular basis of ectomycorrhizal truffle lifestyle.</title>
        <authorList>
            <person name="Murat C."/>
            <person name="Payen T."/>
            <person name="Noel B."/>
            <person name="Kuo A."/>
            <person name="Morin E."/>
            <person name="Chen J."/>
            <person name="Kohler A."/>
            <person name="Krizsan K."/>
            <person name="Balestrini R."/>
            <person name="Da Silva C."/>
            <person name="Montanini B."/>
            <person name="Hainaut M."/>
            <person name="Levati E."/>
            <person name="Barry K.W."/>
            <person name="Belfiori B."/>
            <person name="Cichocki N."/>
            <person name="Clum A."/>
            <person name="Dockter R.B."/>
            <person name="Fauchery L."/>
            <person name="Guy J."/>
            <person name="Iotti M."/>
            <person name="Le Tacon F."/>
            <person name="Lindquist E.A."/>
            <person name="Lipzen A."/>
            <person name="Malagnac F."/>
            <person name="Mello A."/>
            <person name="Molinier V."/>
            <person name="Miyauchi S."/>
            <person name="Poulain J."/>
            <person name="Riccioni C."/>
            <person name="Rubini A."/>
            <person name="Sitrit Y."/>
            <person name="Splivallo R."/>
            <person name="Traeger S."/>
            <person name="Wang M."/>
            <person name="Zifcakova L."/>
            <person name="Wipf D."/>
            <person name="Zambonelli A."/>
            <person name="Paolocci F."/>
            <person name="Nowrousian M."/>
            <person name="Ottonello S."/>
            <person name="Baldrian P."/>
            <person name="Spatafora J.W."/>
            <person name="Henrissat B."/>
            <person name="Nagy L.G."/>
            <person name="Aury J.M."/>
            <person name="Wincker P."/>
            <person name="Grigoriev I.V."/>
            <person name="Bonfante P."/>
            <person name="Martin F.M."/>
        </authorList>
    </citation>
    <scope>NUCLEOTIDE SEQUENCE [LARGE SCALE GENOMIC DNA]</scope>
    <source>
        <strain evidence="1 2">120613-1</strain>
    </source>
</reference>
<accession>A0A3N4JUB8</accession>
<protein>
    <submittedName>
        <fullName evidence="1">Uncharacterized protein</fullName>
    </submittedName>
</protein>